<keyword evidence="11 14" id="KW-1133">Transmembrane helix</keyword>
<dbReference type="InterPro" id="IPR050398">
    <property type="entry name" value="HssS/ArlS-like"/>
</dbReference>
<evidence type="ECO:0000256" key="12">
    <source>
        <dbReference type="ARBA" id="ARBA00023012"/>
    </source>
</evidence>
<feature type="transmembrane region" description="Helical" evidence="14">
    <location>
        <begin position="12"/>
        <end position="35"/>
    </location>
</feature>
<evidence type="ECO:0000313" key="16">
    <source>
        <dbReference type="EMBL" id="MDY0395340.1"/>
    </source>
</evidence>
<evidence type="ECO:0000256" key="6">
    <source>
        <dbReference type="ARBA" id="ARBA00022679"/>
    </source>
</evidence>
<dbReference type="PANTHER" id="PTHR45528">
    <property type="entry name" value="SENSOR HISTIDINE KINASE CPXA"/>
    <property type="match status" value="1"/>
</dbReference>
<dbReference type="Gene3D" id="1.10.287.130">
    <property type="match status" value="1"/>
</dbReference>
<comment type="subcellular location">
    <subcellularLocation>
        <location evidence="2">Cell membrane</location>
        <topology evidence="2">Multi-pass membrane protein</topology>
    </subcellularLocation>
</comment>
<keyword evidence="7 14" id="KW-0812">Transmembrane</keyword>
<evidence type="ECO:0000256" key="14">
    <source>
        <dbReference type="SAM" id="Phobius"/>
    </source>
</evidence>
<keyword evidence="12" id="KW-0902">Two-component regulatory system</keyword>
<feature type="transmembrane region" description="Helical" evidence="14">
    <location>
        <begin position="153"/>
        <end position="175"/>
    </location>
</feature>
<dbReference type="GO" id="GO:0016301">
    <property type="term" value="F:kinase activity"/>
    <property type="evidence" value="ECO:0007669"/>
    <property type="project" value="UniProtKB-KW"/>
</dbReference>
<feature type="domain" description="HAMP" evidence="15">
    <location>
        <begin position="177"/>
        <end position="229"/>
    </location>
</feature>
<dbReference type="SUPFAM" id="SSF47384">
    <property type="entry name" value="Homodimeric domain of signal transducing histidine kinase"/>
    <property type="match status" value="1"/>
</dbReference>
<evidence type="ECO:0000256" key="13">
    <source>
        <dbReference type="ARBA" id="ARBA00023136"/>
    </source>
</evidence>
<dbReference type="Gene3D" id="6.10.340.10">
    <property type="match status" value="1"/>
</dbReference>
<dbReference type="InterPro" id="IPR036097">
    <property type="entry name" value="HisK_dim/P_sf"/>
</dbReference>
<proteinExistence type="predicted"/>
<keyword evidence="10" id="KW-0067">ATP-binding</keyword>
<evidence type="ECO:0000256" key="5">
    <source>
        <dbReference type="ARBA" id="ARBA00022553"/>
    </source>
</evidence>
<protein>
    <recommendedName>
        <fullName evidence="3">histidine kinase</fullName>
        <ecNumber evidence="3">2.7.13.3</ecNumber>
    </recommendedName>
</protein>
<name>A0ABU5C804_9BACI</name>
<keyword evidence="8" id="KW-0547">Nucleotide-binding</keyword>
<evidence type="ECO:0000256" key="10">
    <source>
        <dbReference type="ARBA" id="ARBA00022840"/>
    </source>
</evidence>
<evidence type="ECO:0000259" key="15">
    <source>
        <dbReference type="PROSITE" id="PS50885"/>
    </source>
</evidence>
<reference evidence="16 17" key="1">
    <citation type="submission" date="2023-10" db="EMBL/GenBank/DDBJ databases">
        <title>Virgibacillus halophilus 5B73C genome.</title>
        <authorList>
            <person name="Miliotis G."/>
            <person name="Sengupta P."/>
            <person name="Hameed A."/>
            <person name="Chuvochina M."/>
            <person name="Mcdonagh F."/>
            <person name="Simpson A.C."/>
            <person name="Singh N.K."/>
            <person name="Rekha P.D."/>
            <person name="Raman K."/>
            <person name="Hugenholtz P."/>
            <person name="Venkateswaran K."/>
        </authorList>
    </citation>
    <scope>NUCLEOTIDE SEQUENCE [LARGE SCALE GENOMIC DNA]</scope>
    <source>
        <strain evidence="16 17">5B73C</strain>
    </source>
</reference>
<comment type="catalytic activity">
    <reaction evidence="1">
        <text>ATP + protein L-histidine = ADP + protein N-phospho-L-histidine.</text>
        <dbReference type="EC" id="2.7.13.3"/>
    </reaction>
</comment>
<accession>A0ABU5C804</accession>
<dbReference type="PANTHER" id="PTHR45528:SF1">
    <property type="entry name" value="SENSOR HISTIDINE KINASE CPXA"/>
    <property type="match status" value="1"/>
</dbReference>
<dbReference type="PROSITE" id="PS50885">
    <property type="entry name" value="HAMP"/>
    <property type="match status" value="1"/>
</dbReference>
<dbReference type="EMBL" id="JAWDIP010000003">
    <property type="protein sequence ID" value="MDY0395340.1"/>
    <property type="molecule type" value="Genomic_DNA"/>
</dbReference>
<evidence type="ECO:0000256" key="3">
    <source>
        <dbReference type="ARBA" id="ARBA00012438"/>
    </source>
</evidence>
<keyword evidence="17" id="KW-1185">Reference proteome</keyword>
<organism evidence="16 17">
    <name type="scientific">Tigheibacillus halophilus</name>
    <dbReference type="NCBI Taxonomy" id="361280"/>
    <lineage>
        <taxon>Bacteria</taxon>
        <taxon>Bacillati</taxon>
        <taxon>Bacillota</taxon>
        <taxon>Bacilli</taxon>
        <taxon>Bacillales</taxon>
        <taxon>Bacillaceae</taxon>
        <taxon>Tigheibacillus</taxon>
    </lineage>
</organism>
<evidence type="ECO:0000256" key="11">
    <source>
        <dbReference type="ARBA" id="ARBA00022989"/>
    </source>
</evidence>
<keyword evidence="6" id="KW-0808">Transferase</keyword>
<keyword evidence="4" id="KW-1003">Cell membrane</keyword>
<evidence type="ECO:0000256" key="4">
    <source>
        <dbReference type="ARBA" id="ARBA00022475"/>
    </source>
</evidence>
<evidence type="ECO:0000256" key="2">
    <source>
        <dbReference type="ARBA" id="ARBA00004651"/>
    </source>
</evidence>
<evidence type="ECO:0000256" key="9">
    <source>
        <dbReference type="ARBA" id="ARBA00022777"/>
    </source>
</evidence>
<dbReference type="CDD" id="cd00082">
    <property type="entry name" value="HisKA"/>
    <property type="match status" value="1"/>
</dbReference>
<evidence type="ECO:0000313" key="17">
    <source>
        <dbReference type="Proteomes" id="UP001281447"/>
    </source>
</evidence>
<dbReference type="CDD" id="cd06225">
    <property type="entry name" value="HAMP"/>
    <property type="match status" value="1"/>
</dbReference>
<dbReference type="Pfam" id="PF00512">
    <property type="entry name" value="HisKA"/>
    <property type="match status" value="1"/>
</dbReference>
<evidence type="ECO:0000256" key="8">
    <source>
        <dbReference type="ARBA" id="ARBA00022741"/>
    </source>
</evidence>
<dbReference type="EC" id="2.7.13.3" evidence="3"/>
<keyword evidence="9 16" id="KW-0418">Kinase</keyword>
<comment type="caution">
    <text evidence="16">The sequence shown here is derived from an EMBL/GenBank/DDBJ whole genome shotgun (WGS) entry which is preliminary data.</text>
</comment>
<gene>
    <name evidence="16" type="ORF">RWE15_14030</name>
</gene>
<dbReference type="InterPro" id="IPR003660">
    <property type="entry name" value="HAMP_dom"/>
</dbReference>
<dbReference type="Proteomes" id="UP001281447">
    <property type="component" value="Unassembled WGS sequence"/>
</dbReference>
<evidence type="ECO:0000256" key="7">
    <source>
        <dbReference type="ARBA" id="ARBA00022692"/>
    </source>
</evidence>
<keyword evidence="13 14" id="KW-0472">Membrane</keyword>
<keyword evidence="5" id="KW-0597">Phosphoprotein</keyword>
<dbReference type="InterPro" id="IPR003661">
    <property type="entry name" value="HisK_dim/P_dom"/>
</dbReference>
<sequence>MKLHYQLNAAFTTLLLIIMAVTGYVIYSLLLNLLVQNEQQQLEQKGEILVSVMNEQYQSLGDVDKISAFLQEQDLQLFLYNRQNNSVLYSTMPEEVVKGFYKNNYFSNAESNLWEYHSDKYVISRILVLPRGANLELILLTPMKDLQAVQHKFIERLLIVFIIGAAVAVLLSYFLTNKLVTPLTRLKYQLKKIEKRKFDEIEPIQATGEIREVAKSVYDMANELSRYISSQQSFFQNASHELKTPLMTIQGYAEGIKENVFEEAEKETGLEVMVTEVKRLKKNHQ</sequence>
<evidence type="ECO:0000256" key="1">
    <source>
        <dbReference type="ARBA" id="ARBA00000085"/>
    </source>
</evidence>